<gene>
    <name evidence="3" type="ORF">LX80_02837</name>
</gene>
<feature type="signal peptide" evidence="2">
    <location>
        <begin position="1"/>
        <end position="26"/>
    </location>
</feature>
<dbReference type="Proteomes" id="UP000249720">
    <property type="component" value="Unassembled WGS sequence"/>
</dbReference>
<feature type="region of interest" description="Disordered" evidence="1">
    <location>
        <begin position="30"/>
        <end position="69"/>
    </location>
</feature>
<comment type="caution">
    <text evidence="3">The sequence shown here is derived from an EMBL/GenBank/DDBJ whole genome shotgun (WGS) entry which is preliminary data.</text>
</comment>
<evidence type="ECO:0000256" key="1">
    <source>
        <dbReference type="SAM" id="MobiDB-lite"/>
    </source>
</evidence>
<proteinExistence type="predicted"/>
<evidence type="ECO:0000256" key="2">
    <source>
        <dbReference type="SAM" id="SignalP"/>
    </source>
</evidence>
<name>A0A2W7S945_9BACT</name>
<evidence type="ECO:0000313" key="3">
    <source>
        <dbReference type="EMBL" id="PZX59425.1"/>
    </source>
</evidence>
<dbReference type="OrthoDB" id="9944551at2"/>
<dbReference type="RefSeq" id="WP_111297308.1">
    <property type="nucleotide sequence ID" value="NZ_QKZV01000017.1"/>
</dbReference>
<dbReference type="PROSITE" id="PS51257">
    <property type="entry name" value="PROKAR_LIPOPROTEIN"/>
    <property type="match status" value="1"/>
</dbReference>
<organism evidence="3 4">
    <name type="scientific">Hydrotalea sandarakina</name>
    <dbReference type="NCBI Taxonomy" id="1004304"/>
    <lineage>
        <taxon>Bacteria</taxon>
        <taxon>Pseudomonadati</taxon>
        <taxon>Bacteroidota</taxon>
        <taxon>Chitinophagia</taxon>
        <taxon>Chitinophagales</taxon>
        <taxon>Chitinophagaceae</taxon>
        <taxon>Hydrotalea</taxon>
    </lineage>
</organism>
<feature type="chain" id="PRO_5015871166" evidence="2">
    <location>
        <begin position="27"/>
        <end position="69"/>
    </location>
</feature>
<sequence length="69" mass="7097">MKHSKSILVLTGICIALASCSLFNHANRNGCPSNGKNVDAGKLAAGDPKAMKEASKAPKFKADKNVGGN</sequence>
<protein>
    <submittedName>
        <fullName evidence="3">Uncharacterized protein</fullName>
    </submittedName>
</protein>
<evidence type="ECO:0000313" key="4">
    <source>
        <dbReference type="Proteomes" id="UP000249720"/>
    </source>
</evidence>
<dbReference type="EMBL" id="QKZV01000017">
    <property type="protein sequence ID" value="PZX59425.1"/>
    <property type="molecule type" value="Genomic_DNA"/>
</dbReference>
<keyword evidence="4" id="KW-1185">Reference proteome</keyword>
<reference evidence="3 4" key="1">
    <citation type="submission" date="2018-06" db="EMBL/GenBank/DDBJ databases">
        <title>Genomic Encyclopedia of Archaeal and Bacterial Type Strains, Phase II (KMG-II): from individual species to whole genera.</title>
        <authorList>
            <person name="Goeker M."/>
        </authorList>
    </citation>
    <scope>NUCLEOTIDE SEQUENCE [LARGE SCALE GENOMIC DNA]</scope>
    <source>
        <strain evidence="3 4">DSM 23241</strain>
    </source>
</reference>
<accession>A0A2W7S945</accession>
<dbReference type="AlphaFoldDB" id="A0A2W7S945"/>
<feature type="compositionally biased region" description="Basic and acidic residues" evidence="1">
    <location>
        <begin position="49"/>
        <end position="69"/>
    </location>
</feature>
<keyword evidence="2" id="KW-0732">Signal</keyword>